<reference evidence="2 3" key="1">
    <citation type="submission" date="2017-04" db="EMBL/GenBank/DDBJ databases">
        <authorList>
            <person name="Afonso C.L."/>
            <person name="Miller P.J."/>
            <person name="Scott M.A."/>
            <person name="Spackman E."/>
            <person name="Goraichik I."/>
            <person name="Dimitrov K.M."/>
            <person name="Suarez D.L."/>
            <person name="Swayne D.E."/>
        </authorList>
    </citation>
    <scope>NUCLEOTIDE SEQUENCE [LARGE SCALE GENOMIC DNA]</scope>
    <source>
        <strain evidence="2 3">DSM 22418</strain>
    </source>
</reference>
<dbReference type="InterPro" id="IPR036291">
    <property type="entry name" value="NAD(P)-bd_dom_sf"/>
</dbReference>
<dbReference type="Pfam" id="PF01370">
    <property type="entry name" value="Epimerase"/>
    <property type="match status" value="1"/>
</dbReference>
<dbReference type="EMBL" id="FXAU01000004">
    <property type="protein sequence ID" value="SMG36519.1"/>
    <property type="molecule type" value="Genomic_DNA"/>
</dbReference>
<evidence type="ECO:0000313" key="2">
    <source>
        <dbReference type="EMBL" id="SMG36519.1"/>
    </source>
</evidence>
<name>A0A1X7K6B4_9SPHI</name>
<gene>
    <name evidence="2" type="ORF">SAMN05660862_2635</name>
</gene>
<dbReference type="RefSeq" id="WP_085473361.1">
    <property type="nucleotide sequence ID" value="NZ_CP038029.1"/>
</dbReference>
<evidence type="ECO:0000313" key="3">
    <source>
        <dbReference type="Proteomes" id="UP000192980"/>
    </source>
</evidence>
<comment type="similarity">
    <text evidence="1">Belongs to the NAD(P)-dependent epimerase/dehydratase family.</text>
</comment>
<sequence length="288" mass="32304">MVRTILITGATGYLGLKFVQSIIQEGYTICVLKRDSSNISNLKALSDNIKFYPSDDAGIDSAFKENNVDLIIHFATLYGRKGENIFEIKEANLDFPLRLLHAAVGNKVKYFLNTGTSLPYLTNHYSLFKSQFSEWLNYFSSQIVTINLLLEHFYGPDDDDSKFVTAMIGKMKKNVPDIELTAGTQLRDFIFIDDVISAYRCVIGNISLFSGFTDVPLGSGETVSIRNLVEIIKESSKSQTRLLFGSIPMRKTELLCSNADISILQNLGWTPKFSLNEGIKKTIDSYKL</sequence>
<dbReference type="OrthoDB" id="9803010at2"/>
<dbReference type="PANTHER" id="PTHR43000">
    <property type="entry name" value="DTDP-D-GLUCOSE 4,6-DEHYDRATASE-RELATED"/>
    <property type="match status" value="1"/>
</dbReference>
<dbReference type="SUPFAM" id="SSF51735">
    <property type="entry name" value="NAD(P)-binding Rossmann-fold domains"/>
    <property type="match status" value="1"/>
</dbReference>
<dbReference type="AlphaFoldDB" id="A0A1X7K6B4"/>
<dbReference type="InterPro" id="IPR001509">
    <property type="entry name" value="Epimerase_deHydtase"/>
</dbReference>
<keyword evidence="3" id="KW-1185">Reference proteome</keyword>
<evidence type="ECO:0000256" key="1">
    <source>
        <dbReference type="ARBA" id="ARBA00007637"/>
    </source>
</evidence>
<protein>
    <submittedName>
        <fullName evidence="2">Nucleoside-diphosphate-sugar epimerase</fullName>
    </submittedName>
</protein>
<dbReference type="Gene3D" id="3.40.50.720">
    <property type="entry name" value="NAD(P)-binding Rossmann-like Domain"/>
    <property type="match status" value="1"/>
</dbReference>
<dbReference type="STRING" id="561061.SAMN05660862_2635"/>
<accession>A0A1X7K6B4</accession>
<organism evidence="2 3">
    <name type="scientific">Sphingobacterium psychroaquaticum</name>
    <dbReference type="NCBI Taxonomy" id="561061"/>
    <lineage>
        <taxon>Bacteria</taxon>
        <taxon>Pseudomonadati</taxon>
        <taxon>Bacteroidota</taxon>
        <taxon>Sphingobacteriia</taxon>
        <taxon>Sphingobacteriales</taxon>
        <taxon>Sphingobacteriaceae</taxon>
        <taxon>Sphingobacterium</taxon>
    </lineage>
</organism>
<proteinExistence type="inferred from homology"/>
<dbReference type="Proteomes" id="UP000192980">
    <property type="component" value="Unassembled WGS sequence"/>
</dbReference>